<feature type="chain" id="PRO_5003312146" evidence="1">
    <location>
        <begin position="22"/>
        <end position="341"/>
    </location>
</feature>
<dbReference type="OrthoDB" id="1143360at2"/>
<reference evidence="2 3" key="1">
    <citation type="journal article" date="2011" name="Stand. Genomic Sci.">
        <title>Complete genome sequence of Haliscomenobacter hydrossis type strain (O).</title>
        <authorList>
            <consortium name="US DOE Joint Genome Institute (JGI-PGF)"/>
            <person name="Daligault H."/>
            <person name="Lapidus A."/>
            <person name="Zeytun A."/>
            <person name="Nolan M."/>
            <person name="Lucas S."/>
            <person name="Del Rio T.G."/>
            <person name="Tice H."/>
            <person name="Cheng J.F."/>
            <person name="Tapia R."/>
            <person name="Han C."/>
            <person name="Goodwin L."/>
            <person name="Pitluck S."/>
            <person name="Liolios K."/>
            <person name="Pagani I."/>
            <person name="Ivanova N."/>
            <person name="Huntemann M."/>
            <person name="Mavromatis K."/>
            <person name="Mikhailova N."/>
            <person name="Pati A."/>
            <person name="Chen A."/>
            <person name="Palaniappan K."/>
            <person name="Land M."/>
            <person name="Hauser L."/>
            <person name="Brambilla E.M."/>
            <person name="Rohde M."/>
            <person name="Verbarg S."/>
            <person name="Goker M."/>
            <person name="Bristow J."/>
            <person name="Eisen J.A."/>
            <person name="Markowitz V."/>
            <person name="Hugenholtz P."/>
            <person name="Kyrpides N.C."/>
            <person name="Klenk H.P."/>
            <person name="Woyke T."/>
        </authorList>
    </citation>
    <scope>NUCLEOTIDE SEQUENCE [LARGE SCALE GENOMIC DNA]</scope>
    <source>
        <strain evidence="3">ATCC 27775 / DSM 1100 / LMG 10767 / O</strain>
    </source>
</reference>
<keyword evidence="1" id="KW-0732">Signal</keyword>
<dbReference type="RefSeq" id="WP_013764774.1">
    <property type="nucleotide sequence ID" value="NC_015510.1"/>
</dbReference>
<dbReference type="STRING" id="760192.Halhy_2349"/>
<evidence type="ECO:0000313" key="2">
    <source>
        <dbReference type="EMBL" id="AEE50225.1"/>
    </source>
</evidence>
<accession>F4KV99</accession>
<name>F4KV99_HALH1</name>
<evidence type="ECO:0000313" key="3">
    <source>
        <dbReference type="Proteomes" id="UP000008461"/>
    </source>
</evidence>
<dbReference type="Gene3D" id="3.40.30.10">
    <property type="entry name" value="Glutaredoxin"/>
    <property type="match status" value="1"/>
</dbReference>
<gene>
    <name evidence="2" type="ordered locus">Halhy_2349</name>
</gene>
<dbReference type="SUPFAM" id="SSF55068">
    <property type="entry name" value="Peptide methionine sulfoxide reductase"/>
    <property type="match status" value="1"/>
</dbReference>
<reference key="2">
    <citation type="submission" date="2011-04" db="EMBL/GenBank/DDBJ databases">
        <title>Complete sequence of chromosome of Haliscomenobacter hydrossis DSM 1100.</title>
        <authorList>
            <consortium name="US DOE Joint Genome Institute (JGI-PGF)"/>
            <person name="Lucas S."/>
            <person name="Han J."/>
            <person name="Lapidus A."/>
            <person name="Bruce D."/>
            <person name="Goodwin L."/>
            <person name="Pitluck S."/>
            <person name="Peters L."/>
            <person name="Kyrpides N."/>
            <person name="Mavromatis K."/>
            <person name="Ivanova N."/>
            <person name="Ovchinnikova G."/>
            <person name="Pagani I."/>
            <person name="Daligault H."/>
            <person name="Detter J.C."/>
            <person name="Han C."/>
            <person name="Land M."/>
            <person name="Hauser L."/>
            <person name="Markowitz V."/>
            <person name="Cheng J.-F."/>
            <person name="Hugenholtz P."/>
            <person name="Woyke T."/>
            <person name="Wu D."/>
            <person name="Verbarg S."/>
            <person name="Frueling A."/>
            <person name="Brambilla E."/>
            <person name="Klenk H.-P."/>
            <person name="Eisen J.A."/>
        </authorList>
    </citation>
    <scope>NUCLEOTIDE SEQUENCE</scope>
    <source>
        <strain>DSM 1100</strain>
    </source>
</reference>
<dbReference type="InterPro" id="IPR036249">
    <property type="entry name" value="Thioredoxin-like_sf"/>
</dbReference>
<dbReference type="GO" id="GO:0008113">
    <property type="term" value="F:peptide-methionine (S)-S-oxide reductase activity"/>
    <property type="evidence" value="ECO:0007669"/>
    <property type="project" value="InterPro"/>
</dbReference>
<dbReference type="EMBL" id="CP002691">
    <property type="protein sequence ID" value="AEE50225.1"/>
    <property type="molecule type" value="Genomic_DNA"/>
</dbReference>
<proteinExistence type="predicted"/>
<dbReference type="InterPro" id="IPR036509">
    <property type="entry name" value="Met_Sox_Rdtase_MsrA_sf"/>
</dbReference>
<dbReference type="KEGG" id="hhy:Halhy_2349"/>
<evidence type="ECO:0000256" key="1">
    <source>
        <dbReference type="SAM" id="SignalP"/>
    </source>
</evidence>
<dbReference type="eggNOG" id="COG0225">
    <property type="taxonomic scope" value="Bacteria"/>
</dbReference>
<dbReference type="HOGENOM" id="CLU_813214_0_0_10"/>
<dbReference type="Pfam" id="PF13899">
    <property type="entry name" value="Thioredoxin_7"/>
    <property type="match status" value="1"/>
</dbReference>
<sequence>MLSHTIKTLTLLLALASSALAQGTQTPLELGKVTWVRDFEQGLARAKKEQKPVFLLFQEVPGCSTCQRYGAEVLSHPLIVEAIESLFVPVAIYNNKGGKDAEVLKYYNEPSWNNPVVRMVDANKKNLAERVSGNYTPLGVLNSMVVALEKSNLAVPSYLGLLREELQSKALGTKTATLSMYCFWTGEKELGKIPGVVATEAGFMAGHEVVTVEYNPRLLSFENLVESGGKVKCADGVFTADTQEKAKVEKVLGKGKVKEPAAYRRDPESKYYLYQSFYRYLPMTELQAARANSLLASGKSPEEVLSPRQIELARQIKANPKKSWKPMIGKSIHESWPWPTA</sequence>
<keyword evidence="3" id="KW-1185">Reference proteome</keyword>
<dbReference type="Gene3D" id="3.30.1060.10">
    <property type="entry name" value="Peptide methionine sulphoxide reductase MsrA"/>
    <property type="match status" value="1"/>
</dbReference>
<dbReference type="AlphaFoldDB" id="F4KV99"/>
<organism evidence="2 3">
    <name type="scientific">Haliscomenobacter hydrossis (strain ATCC 27775 / DSM 1100 / LMG 10767 / O)</name>
    <dbReference type="NCBI Taxonomy" id="760192"/>
    <lineage>
        <taxon>Bacteria</taxon>
        <taxon>Pseudomonadati</taxon>
        <taxon>Bacteroidota</taxon>
        <taxon>Saprospiria</taxon>
        <taxon>Saprospirales</taxon>
        <taxon>Haliscomenobacteraceae</taxon>
        <taxon>Haliscomenobacter</taxon>
    </lineage>
</organism>
<dbReference type="SUPFAM" id="SSF52833">
    <property type="entry name" value="Thioredoxin-like"/>
    <property type="match status" value="1"/>
</dbReference>
<dbReference type="Proteomes" id="UP000008461">
    <property type="component" value="Chromosome"/>
</dbReference>
<feature type="signal peptide" evidence="1">
    <location>
        <begin position="1"/>
        <end position="21"/>
    </location>
</feature>
<protein>
    <submittedName>
        <fullName evidence="2">Methionine sulfoxide reductase A</fullName>
    </submittedName>
</protein>
<dbReference type="NCBIfam" id="NF041383">
    <property type="entry name" value="Trx_VPGUxxT_two"/>
    <property type="match status" value="1"/>
</dbReference>